<evidence type="ECO:0000313" key="3">
    <source>
        <dbReference type="Proteomes" id="UP000027734"/>
    </source>
</evidence>
<accession>A0A073IQT0</accession>
<sequence>MKTLQQQIASAEAKLARLRTKKKASDTRVKIVVGAVVAKAALESPQAAAKLAALLRERVTRDLDVKELQPLLSDLDQKAAQDE</sequence>
<gene>
    <name evidence="2" type="ORF">DSW25_05195</name>
</gene>
<organism evidence="2 3">
    <name type="scientific">Sulfitobacter donghicola DSW-25 = KCTC 12864 = JCM 14565</name>
    <dbReference type="NCBI Taxonomy" id="1300350"/>
    <lineage>
        <taxon>Bacteria</taxon>
        <taxon>Pseudomonadati</taxon>
        <taxon>Pseudomonadota</taxon>
        <taxon>Alphaproteobacteria</taxon>
        <taxon>Rhodobacterales</taxon>
        <taxon>Roseobacteraceae</taxon>
        <taxon>Sulfitobacter</taxon>
    </lineage>
</organism>
<protein>
    <recommendedName>
        <fullName evidence="4">Mobilization protein</fullName>
    </recommendedName>
</protein>
<keyword evidence="3" id="KW-1185">Reference proteome</keyword>
<keyword evidence="1" id="KW-0175">Coiled coil</keyword>
<reference evidence="2 3" key="1">
    <citation type="submission" date="2014-01" db="EMBL/GenBank/DDBJ databases">
        <title>Sulfitobacter donghicola JCM 14565 Genome Sequencing.</title>
        <authorList>
            <person name="Lai Q."/>
            <person name="Hong Z."/>
        </authorList>
    </citation>
    <scope>NUCLEOTIDE SEQUENCE [LARGE SCALE GENOMIC DNA]</scope>
    <source>
        <strain evidence="2 3">JCM 14565</strain>
    </source>
</reference>
<dbReference type="RefSeq" id="WP_025060819.1">
    <property type="nucleotide sequence ID" value="NZ_JAMC01000019.1"/>
</dbReference>
<proteinExistence type="predicted"/>
<dbReference type="Proteomes" id="UP000027734">
    <property type="component" value="Unassembled WGS sequence"/>
</dbReference>
<dbReference type="AlphaFoldDB" id="A0A073IQT0"/>
<dbReference type="EMBL" id="JAMC01000019">
    <property type="protein sequence ID" value="KEJ87762.1"/>
    <property type="molecule type" value="Genomic_DNA"/>
</dbReference>
<dbReference type="STRING" id="1300350.Z948_3566"/>
<evidence type="ECO:0000256" key="1">
    <source>
        <dbReference type="SAM" id="Coils"/>
    </source>
</evidence>
<name>A0A073IQT0_9RHOB</name>
<evidence type="ECO:0008006" key="4">
    <source>
        <dbReference type="Google" id="ProtNLM"/>
    </source>
</evidence>
<evidence type="ECO:0000313" key="2">
    <source>
        <dbReference type="EMBL" id="KEJ87762.1"/>
    </source>
</evidence>
<comment type="caution">
    <text evidence="2">The sequence shown here is derived from an EMBL/GenBank/DDBJ whole genome shotgun (WGS) entry which is preliminary data.</text>
</comment>
<feature type="coiled-coil region" evidence="1">
    <location>
        <begin position="1"/>
        <end position="28"/>
    </location>
</feature>